<evidence type="ECO:0008006" key="3">
    <source>
        <dbReference type="Google" id="ProtNLM"/>
    </source>
</evidence>
<evidence type="ECO:0000313" key="1">
    <source>
        <dbReference type="EMBL" id="SIT88683.1"/>
    </source>
</evidence>
<dbReference type="Proteomes" id="UP000187181">
    <property type="component" value="Unassembled WGS sequence"/>
</dbReference>
<organism evidence="1 2">
    <name type="scientific">Pontibacter indicus</name>
    <dbReference type="NCBI Taxonomy" id="1317125"/>
    <lineage>
        <taxon>Bacteria</taxon>
        <taxon>Pseudomonadati</taxon>
        <taxon>Bacteroidota</taxon>
        <taxon>Cytophagia</taxon>
        <taxon>Cytophagales</taxon>
        <taxon>Hymenobacteraceae</taxon>
        <taxon>Pontibacter</taxon>
    </lineage>
</organism>
<protein>
    <recommendedName>
        <fullName evidence="3">SpoIIAA-like</fullName>
    </recommendedName>
</protein>
<evidence type="ECO:0000313" key="2">
    <source>
        <dbReference type="Proteomes" id="UP000187181"/>
    </source>
</evidence>
<dbReference type="RefSeq" id="WP_076668215.1">
    <property type="nucleotide sequence ID" value="NZ_FTPP01000002.1"/>
</dbReference>
<accession>A0A1R3XBL9</accession>
<reference evidence="2" key="1">
    <citation type="submission" date="2017-01" db="EMBL/GenBank/DDBJ databases">
        <authorList>
            <person name="Varghese N."/>
            <person name="Submissions S."/>
        </authorList>
    </citation>
    <scope>NUCLEOTIDE SEQUENCE [LARGE SCALE GENOMIC DNA]</scope>
    <source>
        <strain evidence="2">LP100</strain>
    </source>
</reference>
<dbReference type="OrthoDB" id="884362at2"/>
<name>A0A1R3XBL9_9BACT</name>
<sequence length="139" mass="15840">MQLLETLYQNDISRIATDPEHGILTNTWLRPVEHNEMLQTAEKLAQLVQESGADKLLLNALVIGKLLPHTKEWLSTTYYKSLSELGVKKLARVLPENVFNRLSFEAVITRAEALGAVTFEVRNFTNDIDALRWLRGYDS</sequence>
<dbReference type="AlphaFoldDB" id="A0A1R3XBL9"/>
<gene>
    <name evidence="1" type="ORF">SAMN05444128_1890</name>
</gene>
<proteinExistence type="predicted"/>
<dbReference type="EMBL" id="FTPP01000002">
    <property type="protein sequence ID" value="SIT88683.1"/>
    <property type="molecule type" value="Genomic_DNA"/>
</dbReference>
<keyword evidence="2" id="KW-1185">Reference proteome</keyword>
<dbReference type="STRING" id="1317125.SAMN05444128_1890"/>